<dbReference type="InterPro" id="IPR006311">
    <property type="entry name" value="TAT_signal"/>
</dbReference>
<dbReference type="SUPFAM" id="SSF53850">
    <property type="entry name" value="Periplasmic binding protein-like II"/>
    <property type="match status" value="1"/>
</dbReference>
<dbReference type="InterPro" id="IPR042100">
    <property type="entry name" value="Bug_dom1"/>
</dbReference>
<comment type="similarity">
    <text evidence="1">Belongs to the UPF0065 (bug) family.</text>
</comment>
<keyword evidence="2" id="KW-0732">Signal</keyword>
<evidence type="ECO:0000313" key="4">
    <source>
        <dbReference type="Proteomes" id="UP000249688"/>
    </source>
</evidence>
<dbReference type="Pfam" id="PF03401">
    <property type="entry name" value="TctC"/>
    <property type="match status" value="1"/>
</dbReference>
<dbReference type="PANTHER" id="PTHR42928">
    <property type="entry name" value="TRICARBOXYLATE-BINDING PROTEIN"/>
    <property type="match status" value="1"/>
</dbReference>
<organism evidence="3 4">
    <name type="scientific">Humitalea rosea</name>
    <dbReference type="NCBI Taxonomy" id="990373"/>
    <lineage>
        <taxon>Bacteria</taxon>
        <taxon>Pseudomonadati</taxon>
        <taxon>Pseudomonadota</taxon>
        <taxon>Alphaproteobacteria</taxon>
        <taxon>Acetobacterales</taxon>
        <taxon>Roseomonadaceae</taxon>
        <taxon>Humitalea</taxon>
    </lineage>
</organism>
<dbReference type="InterPro" id="IPR005064">
    <property type="entry name" value="BUG"/>
</dbReference>
<dbReference type="OrthoDB" id="7257888at2"/>
<dbReference type="PIRSF" id="PIRSF017082">
    <property type="entry name" value="YflP"/>
    <property type="match status" value="1"/>
</dbReference>
<dbReference type="PANTHER" id="PTHR42928:SF5">
    <property type="entry name" value="BLR1237 PROTEIN"/>
    <property type="match status" value="1"/>
</dbReference>
<gene>
    <name evidence="3" type="ORF">C8P66_13240</name>
</gene>
<proteinExistence type="inferred from homology"/>
<name>A0A2W7HWB8_9PROT</name>
<dbReference type="Gene3D" id="3.40.190.150">
    <property type="entry name" value="Bordetella uptake gene, domain 1"/>
    <property type="match status" value="1"/>
</dbReference>
<keyword evidence="4" id="KW-1185">Reference proteome</keyword>
<reference evidence="3 4" key="1">
    <citation type="submission" date="2018-06" db="EMBL/GenBank/DDBJ databases">
        <title>Genomic Encyclopedia of Archaeal and Bacterial Type Strains, Phase II (KMG-II): from individual species to whole genera.</title>
        <authorList>
            <person name="Goeker M."/>
        </authorList>
    </citation>
    <scope>NUCLEOTIDE SEQUENCE [LARGE SCALE GENOMIC DNA]</scope>
    <source>
        <strain evidence="3 4">DSM 24525</strain>
    </source>
</reference>
<dbReference type="PROSITE" id="PS51318">
    <property type="entry name" value="TAT"/>
    <property type="match status" value="1"/>
</dbReference>
<feature type="chain" id="PRO_5016067089" evidence="2">
    <location>
        <begin position="26"/>
        <end position="330"/>
    </location>
</feature>
<dbReference type="Proteomes" id="UP000249688">
    <property type="component" value="Unassembled WGS sequence"/>
</dbReference>
<comment type="caution">
    <text evidence="3">The sequence shown here is derived from an EMBL/GenBank/DDBJ whole genome shotgun (WGS) entry which is preliminary data.</text>
</comment>
<evidence type="ECO:0000256" key="1">
    <source>
        <dbReference type="ARBA" id="ARBA00006987"/>
    </source>
</evidence>
<evidence type="ECO:0000256" key="2">
    <source>
        <dbReference type="SAM" id="SignalP"/>
    </source>
</evidence>
<protein>
    <submittedName>
        <fullName evidence="3">Tripartite-type tricarboxylate transporter receptor subunit TctC</fullName>
    </submittedName>
</protein>
<feature type="signal peptide" evidence="2">
    <location>
        <begin position="1"/>
        <end position="25"/>
    </location>
</feature>
<evidence type="ECO:0000313" key="3">
    <source>
        <dbReference type="EMBL" id="PZW38956.1"/>
    </source>
</evidence>
<keyword evidence="3" id="KW-0675">Receptor</keyword>
<dbReference type="CDD" id="cd07012">
    <property type="entry name" value="PBP2_Bug_TTT"/>
    <property type="match status" value="1"/>
</dbReference>
<dbReference type="AlphaFoldDB" id="A0A2W7HWB8"/>
<dbReference type="RefSeq" id="WP_158537337.1">
    <property type="nucleotide sequence ID" value="NZ_QKYU01000032.1"/>
</dbReference>
<dbReference type="Gene3D" id="3.40.190.10">
    <property type="entry name" value="Periplasmic binding protein-like II"/>
    <property type="match status" value="1"/>
</dbReference>
<accession>A0A2W7HWB8</accession>
<sequence length="330" mass="34119">MTRRRDLILGSAAAAAAALCLPRLAAATDFPDHPIRLVVPFPPGGNLDFTARLLAPTMSRVLGQPIVVDNRAGAGGILGSEAVAHGRPDGYTLLVGSSGPLSLLPVTTPNLPFDPVRDFAPIGPAYRIPIVLLASRNLSANSLATFLELAKMRRGQLSAGSSGIGTGAHLAIELFNHGSGVQLLHVPYRGTGPAYSDLIAGTIDTLFDQLSNALPLHRDGRARILAVGSAERVPELPDVPTLREAGIVQPELSTTIGLLAPAGTPAAAVEALRAALAMALADGVVRERLESLGAEIATPDDVTPARYAALIQEELATSRAAVALPGVKLE</sequence>
<dbReference type="EMBL" id="QKYU01000032">
    <property type="protein sequence ID" value="PZW38956.1"/>
    <property type="molecule type" value="Genomic_DNA"/>
</dbReference>